<evidence type="ECO:0000313" key="3">
    <source>
        <dbReference type="Proteomes" id="UP000218209"/>
    </source>
</evidence>
<feature type="non-terminal residue" evidence="2">
    <location>
        <position position="313"/>
    </location>
</feature>
<feature type="compositionally biased region" description="Acidic residues" evidence="1">
    <location>
        <begin position="97"/>
        <end position="127"/>
    </location>
</feature>
<proteinExistence type="predicted"/>
<accession>A0A1X6P438</accession>
<name>A0A1X6P438_PORUM</name>
<protein>
    <submittedName>
        <fullName evidence="2">Uncharacterized protein</fullName>
    </submittedName>
</protein>
<feature type="region of interest" description="Disordered" evidence="1">
    <location>
        <begin position="14"/>
        <end position="214"/>
    </location>
</feature>
<dbReference type="EMBL" id="KV918901">
    <property type="protein sequence ID" value="OSX75520.1"/>
    <property type="molecule type" value="Genomic_DNA"/>
</dbReference>
<evidence type="ECO:0000313" key="2">
    <source>
        <dbReference type="EMBL" id="OSX75520.1"/>
    </source>
</evidence>
<keyword evidence="3" id="KW-1185">Reference proteome</keyword>
<sequence>MQALALILDESIEEEDEVDDDDVRIVVGHPQAKGRSVSDARRARLRGPMGGGPSRTASTKAPGKGFKKEKRSRSPSVEAATPSDVGSEYEHSSAGTGEDDEDDEGGDEDDDEGSDYQVDVSDDDDEADNVHQKKDGAQKDDEVDSDYDAGDDEGEEDDDDGEEEEDDDNEGDDDGEEGDEEDEEGDDDGEESDDDGEEEDEEGEDSDNDHKGLSWHPYLMPLDGGIGYLRAPPDRCSMCSFHFRTLADCLRLACACSASVPSGFSACVPLEYAFLDGIMPCVPGIHAFPHAFRGRIAHSFDALRSSFRHRSRT</sequence>
<dbReference type="Proteomes" id="UP000218209">
    <property type="component" value="Unassembled WGS sequence"/>
</dbReference>
<feature type="compositionally biased region" description="Basic and acidic residues" evidence="1">
    <location>
        <begin position="128"/>
        <end position="140"/>
    </location>
</feature>
<gene>
    <name evidence="2" type="ORF">BU14_0234s0047</name>
</gene>
<feature type="compositionally biased region" description="Acidic residues" evidence="1">
    <location>
        <begin position="141"/>
        <end position="207"/>
    </location>
</feature>
<reference evidence="2 3" key="1">
    <citation type="submission" date="2017-03" db="EMBL/GenBank/DDBJ databases">
        <title>WGS assembly of Porphyra umbilicalis.</title>
        <authorList>
            <person name="Brawley S.H."/>
            <person name="Blouin N.A."/>
            <person name="Ficko-Blean E."/>
            <person name="Wheeler G.L."/>
            <person name="Lohr M."/>
            <person name="Goodson H.V."/>
            <person name="Jenkins J.W."/>
            <person name="Blaby-Haas C.E."/>
            <person name="Helliwell K.E."/>
            <person name="Chan C."/>
            <person name="Marriage T."/>
            <person name="Bhattacharya D."/>
            <person name="Klein A.S."/>
            <person name="Badis Y."/>
            <person name="Brodie J."/>
            <person name="Cao Y."/>
            <person name="Collen J."/>
            <person name="Dittami S.M."/>
            <person name="Gachon C.M."/>
            <person name="Green B.R."/>
            <person name="Karpowicz S."/>
            <person name="Kim J.W."/>
            <person name="Kudahl U."/>
            <person name="Lin S."/>
            <person name="Michel G."/>
            <person name="Mittag M."/>
            <person name="Olson B.J."/>
            <person name="Pangilinan J."/>
            <person name="Peng Y."/>
            <person name="Qiu H."/>
            <person name="Shu S."/>
            <person name="Singer J.T."/>
            <person name="Smith A.G."/>
            <person name="Sprecher B.N."/>
            <person name="Wagner V."/>
            <person name="Wang W."/>
            <person name="Wang Z.-Y."/>
            <person name="Yan J."/>
            <person name="Yarish C."/>
            <person name="Zoeuner-Riek S."/>
            <person name="Zhuang Y."/>
            <person name="Zou Y."/>
            <person name="Lindquist E.A."/>
            <person name="Grimwood J."/>
            <person name="Barry K."/>
            <person name="Rokhsar D.S."/>
            <person name="Schmutz J."/>
            <person name="Stiller J.W."/>
            <person name="Grossman A.R."/>
            <person name="Prochnik S.E."/>
        </authorList>
    </citation>
    <scope>NUCLEOTIDE SEQUENCE [LARGE SCALE GENOMIC DNA]</scope>
    <source>
        <strain evidence="2">4086291</strain>
    </source>
</reference>
<organism evidence="2 3">
    <name type="scientific">Porphyra umbilicalis</name>
    <name type="common">Purple laver</name>
    <name type="synonym">Red alga</name>
    <dbReference type="NCBI Taxonomy" id="2786"/>
    <lineage>
        <taxon>Eukaryota</taxon>
        <taxon>Rhodophyta</taxon>
        <taxon>Bangiophyceae</taxon>
        <taxon>Bangiales</taxon>
        <taxon>Bangiaceae</taxon>
        <taxon>Porphyra</taxon>
    </lineage>
</organism>
<evidence type="ECO:0000256" key="1">
    <source>
        <dbReference type="SAM" id="MobiDB-lite"/>
    </source>
</evidence>
<dbReference type="AlphaFoldDB" id="A0A1X6P438"/>